<protein>
    <submittedName>
        <fullName evidence="1">Uncharacterized protein</fullName>
    </submittedName>
</protein>
<evidence type="ECO:0000313" key="2">
    <source>
        <dbReference type="Proteomes" id="UP000606974"/>
    </source>
</evidence>
<name>A0A8H7AKV3_9EURO</name>
<keyword evidence="2" id="KW-1185">Reference proteome</keyword>
<proteinExistence type="predicted"/>
<dbReference type="InterPro" id="IPR008930">
    <property type="entry name" value="Terpenoid_cyclase/PrenylTrfase"/>
</dbReference>
<sequence>MVQPASQWLKSRQNDDGGWGETLLSHSVQGFGKKCSIIENKRLETLIAGPFFWHRRLEGSIEHYVCCSARVSEIPYSDVTTSPFIPSPCCTSLAPDIALPFPFFAIRNRRLRIISS</sequence>
<dbReference type="OrthoDB" id="21502at2759"/>
<gene>
    <name evidence="1" type="ORF">GJ744_008148</name>
</gene>
<evidence type="ECO:0000313" key="1">
    <source>
        <dbReference type="EMBL" id="KAF7509254.1"/>
    </source>
</evidence>
<organism evidence="1 2">
    <name type="scientific">Endocarpon pusillum</name>
    <dbReference type="NCBI Taxonomy" id="364733"/>
    <lineage>
        <taxon>Eukaryota</taxon>
        <taxon>Fungi</taxon>
        <taxon>Dikarya</taxon>
        <taxon>Ascomycota</taxon>
        <taxon>Pezizomycotina</taxon>
        <taxon>Eurotiomycetes</taxon>
        <taxon>Chaetothyriomycetidae</taxon>
        <taxon>Verrucariales</taxon>
        <taxon>Verrucariaceae</taxon>
        <taxon>Endocarpon</taxon>
    </lineage>
</organism>
<dbReference type="EMBL" id="JAACFV010000043">
    <property type="protein sequence ID" value="KAF7509254.1"/>
    <property type="molecule type" value="Genomic_DNA"/>
</dbReference>
<dbReference type="AlphaFoldDB" id="A0A8H7AKV3"/>
<dbReference type="Gene3D" id="1.50.10.20">
    <property type="match status" value="1"/>
</dbReference>
<comment type="caution">
    <text evidence="1">The sequence shown here is derived from an EMBL/GenBank/DDBJ whole genome shotgun (WGS) entry which is preliminary data.</text>
</comment>
<dbReference type="Proteomes" id="UP000606974">
    <property type="component" value="Unassembled WGS sequence"/>
</dbReference>
<reference evidence="1" key="1">
    <citation type="submission" date="2020-02" db="EMBL/GenBank/DDBJ databases">
        <authorList>
            <person name="Palmer J.M."/>
        </authorList>
    </citation>
    <scope>NUCLEOTIDE SEQUENCE</scope>
    <source>
        <strain evidence="1">EPUS1.4</strain>
        <tissue evidence="1">Thallus</tissue>
    </source>
</reference>
<dbReference type="SUPFAM" id="SSF48239">
    <property type="entry name" value="Terpenoid cyclases/Protein prenyltransferases"/>
    <property type="match status" value="1"/>
</dbReference>
<accession>A0A8H7AKV3</accession>